<keyword evidence="10" id="KW-1185">Reference proteome</keyword>
<evidence type="ECO:0000313" key="9">
    <source>
        <dbReference type="EMBL" id="KIL71847.1"/>
    </source>
</evidence>
<sequence>MKALILLTLPLCLAFQLPFGIPGIFKTKGVPDTIESATGPATPKIAIIGAGAGGSSAAFWISKAKERFGLDIDVEIYDKSSYVGGRSTIVYPHDNTSLPPLELGASIFGEESYETGIWDGEQIVVSMGNSWLDTLKLLWRYGLSPKRVQSLVDNMVKNLLIVYDQETPRWDNITSLSDALGFASAIQSTTEDYLTAHGVSELFAQELVDAATRVNYAQNVNDIHALEGMVSMAASGAAAVQGGNRQIFEQFVNRSGAKLLLNTTVSSIKPKSDSSRHWTVQSNLGSSEYMAVILASPFHSSGITLPESLSSLIPEQPYVHLHVTLFTTTSPTPNPAYFGLSDSSKIPQMILTTSKGVRNGGQEPEFNSLSYLGTTREGEWAVKIFSMEPISDEWLQKVFFGKVGWVYRKEWESYPILPPTGSFPPVRVDRGLFYVNAFEPFISTMETETIASRNVVDLLLNEEFQTGICGSRISATERNDTKATEGDPQEDFVYGWDC</sequence>
<organism evidence="9 10">
    <name type="scientific">Amanita muscaria (strain Koide BX008)</name>
    <dbReference type="NCBI Taxonomy" id="946122"/>
    <lineage>
        <taxon>Eukaryota</taxon>
        <taxon>Fungi</taxon>
        <taxon>Dikarya</taxon>
        <taxon>Basidiomycota</taxon>
        <taxon>Agaricomycotina</taxon>
        <taxon>Agaricomycetes</taxon>
        <taxon>Agaricomycetidae</taxon>
        <taxon>Agaricales</taxon>
        <taxon>Pluteineae</taxon>
        <taxon>Amanitaceae</taxon>
        <taxon>Amanita</taxon>
    </lineage>
</organism>
<name>A0A0C2XBQ7_AMAMK</name>
<dbReference type="GO" id="GO:0030327">
    <property type="term" value="P:prenylated protein catabolic process"/>
    <property type="evidence" value="ECO:0007669"/>
    <property type="project" value="TreeGrafter"/>
</dbReference>
<dbReference type="InterPro" id="IPR010795">
    <property type="entry name" value="Prenylcys_lyase"/>
</dbReference>
<dbReference type="InterPro" id="IPR017046">
    <property type="entry name" value="Prenylcysteine_Oxase1"/>
</dbReference>
<dbReference type="SUPFAM" id="SSF51905">
    <property type="entry name" value="FAD/NAD(P)-binding domain"/>
    <property type="match status" value="1"/>
</dbReference>
<dbReference type="GO" id="GO:0001735">
    <property type="term" value="F:prenylcysteine oxidase activity"/>
    <property type="evidence" value="ECO:0007669"/>
    <property type="project" value="InterPro"/>
</dbReference>
<dbReference type="OrthoDB" id="437369at2759"/>
<dbReference type="AlphaFoldDB" id="A0A0C2XBQ7"/>
<keyword evidence="3" id="KW-0285">Flavoprotein</keyword>
<proteinExistence type="inferred from homology"/>
<gene>
    <name evidence="9" type="ORF">M378DRAFT_253172</name>
</gene>
<evidence type="ECO:0000256" key="5">
    <source>
        <dbReference type="ARBA" id="ARBA00022827"/>
    </source>
</evidence>
<keyword evidence="6" id="KW-0560">Oxidoreductase</keyword>
<comment type="similarity">
    <text evidence="2">Belongs to the prenylcysteine oxidase family.</text>
</comment>
<feature type="domain" description="Prenylcysteine lyase" evidence="8">
    <location>
        <begin position="129"/>
        <end position="461"/>
    </location>
</feature>
<dbReference type="Pfam" id="PF07156">
    <property type="entry name" value="Prenylcys_lyase"/>
    <property type="match status" value="1"/>
</dbReference>
<dbReference type="EMBL" id="KN818222">
    <property type="protein sequence ID" value="KIL71847.1"/>
    <property type="molecule type" value="Genomic_DNA"/>
</dbReference>
<evidence type="ECO:0000256" key="2">
    <source>
        <dbReference type="ARBA" id="ARBA00009967"/>
    </source>
</evidence>
<evidence type="ECO:0000256" key="6">
    <source>
        <dbReference type="ARBA" id="ARBA00023002"/>
    </source>
</evidence>
<keyword evidence="7" id="KW-0325">Glycoprotein</keyword>
<dbReference type="HOGENOM" id="CLU_021176_0_0_1"/>
<comment type="cofactor">
    <cofactor evidence="1">
        <name>FAD</name>
        <dbReference type="ChEBI" id="CHEBI:57692"/>
    </cofactor>
</comment>
<dbReference type="InParanoid" id="A0A0C2XBQ7"/>
<dbReference type="STRING" id="946122.A0A0C2XBQ7"/>
<dbReference type="InterPro" id="IPR036188">
    <property type="entry name" value="FAD/NAD-bd_sf"/>
</dbReference>
<dbReference type="PANTHER" id="PTHR15944">
    <property type="entry name" value="FARNESYLCYSTEINE LYASE"/>
    <property type="match status" value="1"/>
</dbReference>
<dbReference type="GO" id="GO:0030328">
    <property type="term" value="P:prenylcysteine catabolic process"/>
    <property type="evidence" value="ECO:0007669"/>
    <property type="project" value="InterPro"/>
</dbReference>
<evidence type="ECO:0000256" key="3">
    <source>
        <dbReference type="ARBA" id="ARBA00022630"/>
    </source>
</evidence>
<evidence type="ECO:0000313" key="10">
    <source>
        <dbReference type="Proteomes" id="UP000054549"/>
    </source>
</evidence>
<evidence type="ECO:0000259" key="8">
    <source>
        <dbReference type="Pfam" id="PF07156"/>
    </source>
</evidence>
<dbReference type="PIRSF" id="PIRSF036292">
    <property type="entry name" value="Prenylcysteine_oxidase"/>
    <property type="match status" value="1"/>
</dbReference>
<dbReference type="Proteomes" id="UP000054549">
    <property type="component" value="Unassembled WGS sequence"/>
</dbReference>
<evidence type="ECO:0000256" key="4">
    <source>
        <dbReference type="ARBA" id="ARBA00022729"/>
    </source>
</evidence>
<protein>
    <recommendedName>
        <fullName evidence="8">Prenylcysteine lyase domain-containing protein</fullName>
    </recommendedName>
</protein>
<reference evidence="9 10" key="1">
    <citation type="submission" date="2014-04" db="EMBL/GenBank/DDBJ databases">
        <title>Evolutionary Origins and Diversification of the Mycorrhizal Mutualists.</title>
        <authorList>
            <consortium name="DOE Joint Genome Institute"/>
            <consortium name="Mycorrhizal Genomics Consortium"/>
            <person name="Kohler A."/>
            <person name="Kuo A."/>
            <person name="Nagy L.G."/>
            <person name="Floudas D."/>
            <person name="Copeland A."/>
            <person name="Barry K.W."/>
            <person name="Cichocki N."/>
            <person name="Veneault-Fourrey C."/>
            <person name="LaButti K."/>
            <person name="Lindquist E.A."/>
            <person name="Lipzen A."/>
            <person name="Lundell T."/>
            <person name="Morin E."/>
            <person name="Murat C."/>
            <person name="Riley R."/>
            <person name="Ohm R."/>
            <person name="Sun H."/>
            <person name="Tunlid A."/>
            <person name="Henrissat B."/>
            <person name="Grigoriev I.V."/>
            <person name="Hibbett D.S."/>
            <person name="Martin F."/>
        </authorList>
    </citation>
    <scope>NUCLEOTIDE SEQUENCE [LARGE SCALE GENOMIC DNA]</scope>
    <source>
        <strain evidence="9 10">Koide BX008</strain>
    </source>
</reference>
<keyword evidence="5" id="KW-0274">FAD</keyword>
<dbReference type="Pfam" id="PF13450">
    <property type="entry name" value="NAD_binding_8"/>
    <property type="match status" value="1"/>
</dbReference>
<dbReference type="Gene3D" id="3.50.50.60">
    <property type="entry name" value="FAD/NAD(P)-binding domain"/>
    <property type="match status" value="1"/>
</dbReference>
<dbReference type="PANTHER" id="PTHR15944:SF0">
    <property type="entry name" value="PRENYLCYSTEINE LYASE DOMAIN-CONTAINING PROTEIN"/>
    <property type="match status" value="1"/>
</dbReference>
<keyword evidence="4" id="KW-0732">Signal</keyword>
<evidence type="ECO:0000256" key="1">
    <source>
        <dbReference type="ARBA" id="ARBA00001974"/>
    </source>
</evidence>
<evidence type="ECO:0000256" key="7">
    <source>
        <dbReference type="ARBA" id="ARBA00023180"/>
    </source>
</evidence>
<accession>A0A0C2XBQ7</accession>